<evidence type="ECO:0000313" key="2">
    <source>
        <dbReference type="Proteomes" id="UP000078512"/>
    </source>
</evidence>
<gene>
    <name evidence="1" type="ORF">K457DRAFT_244162</name>
</gene>
<protein>
    <submittedName>
        <fullName evidence="1">Uncharacterized protein</fullName>
    </submittedName>
</protein>
<reference evidence="1 2" key="1">
    <citation type="submission" date="2016-05" db="EMBL/GenBank/DDBJ databases">
        <title>Genome sequencing reveals origins of a unique bacterial endosymbiosis in the earliest lineages of terrestrial Fungi.</title>
        <authorList>
            <consortium name="DOE Joint Genome Institute"/>
            <person name="Uehling J."/>
            <person name="Gryganskyi A."/>
            <person name="Hameed K."/>
            <person name="Tschaplinski T."/>
            <person name="Misztal P."/>
            <person name="Wu S."/>
            <person name="Desiro A."/>
            <person name="Vande Pol N."/>
            <person name="Du Z.-Y."/>
            <person name="Zienkiewicz A."/>
            <person name="Zienkiewicz K."/>
            <person name="Morin E."/>
            <person name="Tisserant E."/>
            <person name="Splivallo R."/>
            <person name="Hainaut M."/>
            <person name="Henrissat B."/>
            <person name="Ohm R."/>
            <person name="Kuo A."/>
            <person name="Yan J."/>
            <person name="Lipzen A."/>
            <person name="Nolan M."/>
            <person name="Labutti K."/>
            <person name="Barry K."/>
            <person name="Goldstein A."/>
            <person name="Labbe J."/>
            <person name="Schadt C."/>
            <person name="Tuskan G."/>
            <person name="Grigoriev I."/>
            <person name="Martin F."/>
            <person name="Vilgalys R."/>
            <person name="Bonito G."/>
        </authorList>
    </citation>
    <scope>NUCLEOTIDE SEQUENCE [LARGE SCALE GENOMIC DNA]</scope>
    <source>
        <strain evidence="1 2">AG-77</strain>
    </source>
</reference>
<dbReference type="Proteomes" id="UP000078512">
    <property type="component" value="Unassembled WGS sequence"/>
</dbReference>
<sequence length="159" mass="18371">MELVKNPFLLSPSLEALRGVTGGRQDLSAIRIIRVQLYDTFVNHWLAISSRRLQRNVLTRDDQVMLDQLLKVRFITMALTMLPGWLRRSLSSRMEPWWCNKLTSRTRSHRESSSLVPTLRFRTLFHALSWIPAAMTSTMNFIRNLALTFLPSSSPQMGP</sequence>
<name>A0A197JFB9_9FUNG</name>
<dbReference type="EMBL" id="KV442129">
    <property type="protein sequence ID" value="OAQ23109.1"/>
    <property type="molecule type" value="Genomic_DNA"/>
</dbReference>
<keyword evidence="2" id="KW-1185">Reference proteome</keyword>
<evidence type="ECO:0000313" key="1">
    <source>
        <dbReference type="EMBL" id="OAQ23109.1"/>
    </source>
</evidence>
<dbReference type="AlphaFoldDB" id="A0A197JFB9"/>
<organism evidence="1 2">
    <name type="scientific">Linnemannia elongata AG-77</name>
    <dbReference type="NCBI Taxonomy" id="1314771"/>
    <lineage>
        <taxon>Eukaryota</taxon>
        <taxon>Fungi</taxon>
        <taxon>Fungi incertae sedis</taxon>
        <taxon>Mucoromycota</taxon>
        <taxon>Mortierellomycotina</taxon>
        <taxon>Mortierellomycetes</taxon>
        <taxon>Mortierellales</taxon>
        <taxon>Mortierellaceae</taxon>
        <taxon>Linnemannia</taxon>
    </lineage>
</organism>
<accession>A0A197JFB9</accession>
<proteinExistence type="predicted"/>